<reference evidence="9 10" key="1">
    <citation type="submission" date="2024-02" db="EMBL/GenBank/DDBJ databases">
        <title>A novel Gemmatimonadota bacterium.</title>
        <authorList>
            <person name="Du Z.-J."/>
            <person name="Ye Y.-Q."/>
        </authorList>
    </citation>
    <scope>NUCLEOTIDE SEQUENCE [LARGE SCALE GENOMIC DNA]</scope>
    <source>
        <strain evidence="9 10">DH-20</strain>
    </source>
</reference>
<protein>
    <recommendedName>
        <fullName evidence="6">Pyridoxamine 5'-phosphate oxidase</fullName>
        <ecNumber evidence="6">1.4.3.5</ecNumber>
    </recommendedName>
</protein>
<keyword evidence="4" id="KW-0288">FMN</keyword>
<keyword evidence="3" id="KW-0285">Flavoprotein</keyword>
<dbReference type="NCBIfam" id="TIGR00558">
    <property type="entry name" value="pdxH"/>
    <property type="match status" value="1"/>
</dbReference>
<dbReference type="EC" id="1.4.3.5" evidence="6"/>
<evidence type="ECO:0000256" key="6">
    <source>
        <dbReference type="NCBIfam" id="TIGR00558"/>
    </source>
</evidence>
<gene>
    <name evidence="9" type="primary">pdxH</name>
    <name evidence="9" type="ORF">WI372_13595</name>
</gene>
<feature type="domain" description="Pyridoxamine 5'-phosphate oxidase N-terminal" evidence="7">
    <location>
        <begin position="23"/>
        <end position="146"/>
    </location>
</feature>
<evidence type="ECO:0000259" key="8">
    <source>
        <dbReference type="Pfam" id="PF10590"/>
    </source>
</evidence>
<evidence type="ECO:0000256" key="3">
    <source>
        <dbReference type="ARBA" id="ARBA00022630"/>
    </source>
</evidence>
<accession>A0ABU9EBB2</accession>
<dbReference type="InterPro" id="IPR012349">
    <property type="entry name" value="Split_barrel_FMN-bd"/>
</dbReference>
<comment type="cofactor">
    <cofactor evidence="1">
        <name>FMN</name>
        <dbReference type="ChEBI" id="CHEBI:58210"/>
    </cofactor>
</comment>
<evidence type="ECO:0000313" key="10">
    <source>
        <dbReference type="Proteomes" id="UP001484239"/>
    </source>
</evidence>
<dbReference type="Pfam" id="PF01243">
    <property type="entry name" value="PNPOx_N"/>
    <property type="match status" value="1"/>
</dbReference>
<comment type="caution">
    <text evidence="9">The sequence shown here is derived from an EMBL/GenBank/DDBJ whole genome shotgun (WGS) entry which is preliminary data.</text>
</comment>
<dbReference type="HAMAP" id="MF_01629">
    <property type="entry name" value="PdxH"/>
    <property type="match status" value="1"/>
</dbReference>
<feature type="domain" description="Pyridoxine 5'-phosphate oxidase dimerisation C-terminal" evidence="8">
    <location>
        <begin position="160"/>
        <end position="200"/>
    </location>
</feature>
<evidence type="ECO:0000313" key="9">
    <source>
        <dbReference type="EMBL" id="MEK9502022.1"/>
    </source>
</evidence>
<dbReference type="PANTHER" id="PTHR10851">
    <property type="entry name" value="PYRIDOXINE-5-PHOSPHATE OXIDASE"/>
    <property type="match status" value="1"/>
</dbReference>
<evidence type="ECO:0000259" key="7">
    <source>
        <dbReference type="Pfam" id="PF01243"/>
    </source>
</evidence>
<name>A0ABU9EBB2_9BACT</name>
<proteinExistence type="inferred from homology"/>
<evidence type="ECO:0000256" key="2">
    <source>
        <dbReference type="ARBA" id="ARBA00007301"/>
    </source>
</evidence>
<dbReference type="Proteomes" id="UP001484239">
    <property type="component" value="Unassembled WGS sequence"/>
</dbReference>
<dbReference type="InterPro" id="IPR019576">
    <property type="entry name" value="Pyridoxamine_oxidase_dimer_C"/>
</dbReference>
<dbReference type="Pfam" id="PF10590">
    <property type="entry name" value="PNP_phzG_C"/>
    <property type="match status" value="1"/>
</dbReference>
<sequence>MTAPFDPSPSDDPIELFARWFREAEDAGLPLPESMALSTATADGVPSSRMVLLKAFGPEGFCFFTNYESRKSRELMANPRAALLFHWAVLERQVRIEGRVERVSDEESFAYYRTRDRGSRIGAWASRQSRPLPDREVLENRVAEFESRFPGDEVPLPPHWGGYRVVPERIELWQGRPSRLHDRCVFVRDGSAWRMERLYP</sequence>
<keyword evidence="5 9" id="KW-0560">Oxidoreductase</keyword>
<dbReference type="PANTHER" id="PTHR10851:SF0">
    <property type="entry name" value="PYRIDOXINE-5'-PHOSPHATE OXIDASE"/>
    <property type="match status" value="1"/>
</dbReference>
<evidence type="ECO:0000256" key="1">
    <source>
        <dbReference type="ARBA" id="ARBA00001917"/>
    </source>
</evidence>
<dbReference type="NCBIfam" id="NF004231">
    <property type="entry name" value="PRK05679.1"/>
    <property type="match status" value="1"/>
</dbReference>
<dbReference type="EMBL" id="JBBHLI010000008">
    <property type="protein sequence ID" value="MEK9502022.1"/>
    <property type="molecule type" value="Genomic_DNA"/>
</dbReference>
<dbReference type="InterPro" id="IPR000659">
    <property type="entry name" value="Pyridox_Oxase"/>
</dbReference>
<evidence type="ECO:0000256" key="4">
    <source>
        <dbReference type="ARBA" id="ARBA00022643"/>
    </source>
</evidence>
<organism evidence="9 10">
    <name type="scientific">Gaopeijia maritima</name>
    <dbReference type="NCBI Taxonomy" id="3119007"/>
    <lineage>
        <taxon>Bacteria</taxon>
        <taxon>Pseudomonadati</taxon>
        <taxon>Gemmatimonadota</taxon>
        <taxon>Longimicrobiia</taxon>
        <taxon>Gaopeijiales</taxon>
        <taxon>Gaopeijiaceae</taxon>
        <taxon>Gaopeijia</taxon>
    </lineage>
</organism>
<dbReference type="Gene3D" id="2.30.110.10">
    <property type="entry name" value="Electron Transport, Fmn-binding Protein, Chain A"/>
    <property type="match status" value="1"/>
</dbReference>
<dbReference type="PIRSF" id="PIRSF000190">
    <property type="entry name" value="Pyd_amn-ph_oxd"/>
    <property type="match status" value="1"/>
</dbReference>
<evidence type="ECO:0000256" key="5">
    <source>
        <dbReference type="ARBA" id="ARBA00023002"/>
    </source>
</evidence>
<dbReference type="InterPro" id="IPR011576">
    <property type="entry name" value="Pyridox_Oxase_N"/>
</dbReference>
<comment type="similarity">
    <text evidence="2">Belongs to the pyridoxamine 5'-phosphate oxidase family.</text>
</comment>
<keyword evidence="10" id="KW-1185">Reference proteome</keyword>
<dbReference type="GO" id="GO:0004733">
    <property type="term" value="F:pyridoxamine phosphate oxidase activity"/>
    <property type="evidence" value="ECO:0007669"/>
    <property type="project" value="UniProtKB-EC"/>
</dbReference>
<dbReference type="SUPFAM" id="SSF50475">
    <property type="entry name" value="FMN-binding split barrel"/>
    <property type="match status" value="1"/>
</dbReference>
<dbReference type="RefSeq" id="WP_405280654.1">
    <property type="nucleotide sequence ID" value="NZ_CP144380.1"/>
</dbReference>